<feature type="transmembrane region" description="Helical" evidence="6">
    <location>
        <begin position="123"/>
        <end position="142"/>
    </location>
</feature>
<gene>
    <name evidence="8" type="ORF">P8C59_006776</name>
</gene>
<feature type="transmembrane region" description="Helical" evidence="6">
    <location>
        <begin position="179"/>
        <end position="199"/>
    </location>
</feature>
<keyword evidence="2 6" id="KW-0812">Transmembrane</keyword>
<comment type="subcellular location">
    <subcellularLocation>
        <location evidence="1">Membrane</location>
        <topology evidence="1">Multi-pass membrane protein</topology>
    </subcellularLocation>
</comment>
<sequence length="809" mass="88334">MRPSRPKQVQTPATSRKYRQGRHAAFAHRTLGLDKAATTQTRYEDVADHQDLYLEEEISVPDFFRTHRPTVQGLRDYFQDLFPFWNWIFHYNITWLVGDMIAGVTVGFIVVPQAMSYALLAQLPPEYGLYTSFVGTLVYWLFATSKDVTIGSVAVASSVVGNAVSRIQTANPDISADHIARALALACGAVLLVVGLIRAGFIVEAISLTVIASFMTGAAISIGVGQIPALLGLQGVNSREATHLVIINTLKALPTARLDAALGMSTLFTLYLWRWFCGFMAEHQPKHKKAWFFASTVRQSCTVILFILLSWLVNRNRARVSASEAAFDILGTVPSGFRHTGLPFVDSRLLRAIAPDIPTTTLVLVIEHISISKFLSRVNNYAINPSQEFTAIGVANLLGPFLGALPQTGSFSRTAIQAKAGVRTPLAGLFTAAIVLLALYALTSVFFYVPSAVLSAIIIHAVGDLITPPRELWRIWRASPVEIVVYFVGVFFSIFTSLEDGIYVTVCLGAAILLFRIAKDEGRFLGRLHVSEVSRDAVPHSRSKVPSTDGHAAENKLREVFVPLDHSDLSNPRAAVTSPYPGVFVYRFGESFNYLNCAHHLDILATNILRQTRMTELEHHAKVGDRPWNDPGPRRGHHASPDEARRPLLHAVVLDFSSVSFLDATSSQALQDLRGQFDRHAAPRTVNWHFAGVVNPWTRRALVASGFGVDTADTLEDVRTGRTGPLVSIVETDGVERRGVEPGSNGRSDGAARDTSGSETEEPGVSSAGRGSVIGDAVVPLYGVNRPFFHVDVATAVRSALQGLQRKGE</sequence>
<dbReference type="InterPro" id="IPR001902">
    <property type="entry name" value="SLC26A/SulP_fam"/>
</dbReference>
<evidence type="ECO:0000256" key="5">
    <source>
        <dbReference type="SAM" id="MobiDB-lite"/>
    </source>
</evidence>
<proteinExistence type="predicted"/>
<dbReference type="GO" id="GO:0016020">
    <property type="term" value="C:membrane"/>
    <property type="evidence" value="ECO:0007669"/>
    <property type="project" value="UniProtKB-SubCell"/>
</dbReference>
<feature type="transmembrane region" description="Helical" evidence="6">
    <location>
        <begin position="420"/>
        <end position="439"/>
    </location>
</feature>
<dbReference type="InterPro" id="IPR036513">
    <property type="entry name" value="STAS_dom_sf"/>
</dbReference>
<feature type="transmembrane region" description="Helical" evidence="6">
    <location>
        <begin position="501"/>
        <end position="518"/>
    </location>
</feature>
<dbReference type="Pfam" id="PF00916">
    <property type="entry name" value="Sulfate_transp"/>
    <property type="match status" value="1"/>
</dbReference>
<organism evidence="8 9">
    <name type="scientific">Phyllachora maydis</name>
    <dbReference type="NCBI Taxonomy" id="1825666"/>
    <lineage>
        <taxon>Eukaryota</taxon>
        <taxon>Fungi</taxon>
        <taxon>Dikarya</taxon>
        <taxon>Ascomycota</taxon>
        <taxon>Pezizomycotina</taxon>
        <taxon>Sordariomycetes</taxon>
        <taxon>Sordariomycetidae</taxon>
        <taxon>Phyllachorales</taxon>
        <taxon>Phyllachoraceae</taxon>
        <taxon>Phyllachora</taxon>
    </lineage>
</organism>
<protein>
    <recommendedName>
        <fullName evidence="7">STAS domain-containing protein</fullName>
    </recommendedName>
</protein>
<dbReference type="FunFam" id="3.30.750.24:FF:000024">
    <property type="entry name" value="Sulfate permease 2"/>
    <property type="match status" value="1"/>
</dbReference>
<dbReference type="PROSITE" id="PS01130">
    <property type="entry name" value="SLC26A"/>
    <property type="match status" value="1"/>
</dbReference>
<evidence type="ECO:0000256" key="1">
    <source>
        <dbReference type="ARBA" id="ARBA00004141"/>
    </source>
</evidence>
<feature type="transmembrane region" description="Helical" evidence="6">
    <location>
        <begin position="88"/>
        <end position="111"/>
    </location>
</feature>
<reference evidence="8" key="1">
    <citation type="journal article" date="2023" name="Mol. Plant Microbe Interact.">
        <title>Elucidating the Obligate Nature and Biological Capacity of an Invasive Fungal Corn Pathogen.</title>
        <authorList>
            <person name="MacCready J.S."/>
            <person name="Roggenkamp E.M."/>
            <person name="Gdanetz K."/>
            <person name="Chilvers M.I."/>
        </authorList>
    </citation>
    <scope>NUCLEOTIDE SEQUENCE</scope>
    <source>
        <strain evidence="8">PM02</strain>
    </source>
</reference>
<keyword evidence="4 6" id="KW-0472">Membrane</keyword>
<evidence type="ECO:0000256" key="3">
    <source>
        <dbReference type="ARBA" id="ARBA00022989"/>
    </source>
</evidence>
<dbReference type="InterPro" id="IPR011547">
    <property type="entry name" value="SLC26A/SulP_dom"/>
</dbReference>
<feature type="transmembrane region" description="Helical" evidence="6">
    <location>
        <begin position="258"/>
        <end position="276"/>
    </location>
</feature>
<evidence type="ECO:0000313" key="9">
    <source>
        <dbReference type="Proteomes" id="UP001217918"/>
    </source>
</evidence>
<dbReference type="PROSITE" id="PS50801">
    <property type="entry name" value="STAS"/>
    <property type="match status" value="1"/>
</dbReference>
<feature type="domain" description="STAS" evidence="7">
    <location>
        <begin position="573"/>
        <end position="707"/>
    </location>
</feature>
<dbReference type="Proteomes" id="UP001217918">
    <property type="component" value="Unassembled WGS sequence"/>
</dbReference>
<dbReference type="GO" id="GO:0008271">
    <property type="term" value="F:secondary active sulfate transmembrane transporter activity"/>
    <property type="evidence" value="ECO:0007669"/>
    <property type="project" value="InterPro"/>
</dbReference>
<name>A0AAD9MCV8_9PEZI</name>
<feature type="transmembrane region" description="Helical" evidence="6">
    <location>
        <begin position="291"/>
        <end position="313"/>
    </location>
</feature>
<evidence type="ECO:0000256" key="6">
    <source>
        <dbReference type="SAM" id="Phobius"/>
    </source>
</evidence>
<dbReference type="InterPro" id="IPR002645">
    <property type="entry name" value="STAS_dom"/>
</dbReference>
<dbReference type="InterPro" id="IPR018045">
    <property type="entry name" value="S04_transporter_CS"/>
</dbReference>
<dbReference type="Gene3D" id="3.30.750.24">
    <property type="entry name" value="STAS domain"/>
    <property type="match status" value="1"/>
</dbReference>
<evidence type="ECO:0000259" key="7">
    <source>
        <dbReference type="PROSITE" id="PS50801"/>
    </source>
</evidence>
<dbReference type="NCBIfam" id="TIGR00815">
    <property type="entry name" value="sulP"/>
    <property type="match status" value="1"/>
</dbReference>
<evidence type="ECO:0000256" key="2">
    <source>
        <dbReference type="ARBA" id="ARBA00022692"/>
    </source>
</evidence>
<feature type="transmembrane region" description="Helical" evidence="6">
    <location>
        <begin position="475"/>
        <end position="495"/>
    </location>
</feature>
<dbReference type="PANTHER" id="PTHR11814">
    <property type="entry name" value="SULFATE TRANSPORTER"/>
    <property type="match status" value="1"/>
</dbReference>
<feature type="region of interest" description="Disordered" evidence="5">
    <location>
        <begin position="732"/>
        <end position="770"/>
    </location>
</feature>
<comment type="caution">
    <text evidence="8">The sequence shown here is derived from an EMBL/GenBank/DDBJ whole genome shotgun (WGS) entry which is preliminary data.</text>
</comment>
<keyword evidence="9" id="KW-1185">Reference proteome</keyword>
<dbReference type="AlphaFoldDB" id="A0AAD9MCV8"/>
<feature type="transmembrane region" description="Helical" evidence="6">
    <location>
        <begin position="205"/>
        <end position="231"/>
    </location>
</feature>
<dbReference type="CDD" id="cd07042">
    <property type="entry name" value="STAS_SulP_like_sulfate_transporter"/>
    <property type="match status" value="1"/>
</dbReference>
<evidence type="ECO:0000256" key="4">
    <source>
        <dbReference type="ARBA" id="ARBA00023136"/>
    </source>
</evidence>
<feature type="region of interest" description="Disordered" evidence="5">
    <location>
        <begin position="621"/>
        <end position="643"/>
    </location>
</feature>
<evidence type="ECO:0000313" key="8">
    <source>
        <dbReference type="EMBL" id="KAK2072419.1"/>
    </source>
</evidence>
<accession>A0AAD9MCV8</accession>
<dbReference type="EMBL" id="JAQQPM010000006">
    <property type="protein sequence ID" value="KAK2072419.1"/>
    <property type="molecule type" value="Genomic_DNA"/>
</dbReference>
<keyword evidence="3 6" id="KW-1133">Transmembrane helix</keyword>